<name>A0A5E6U3M7_PSEFL</name>
<gene>
    <name evidence="1" type="ORF">PS662_03315</name>
</gene>
<dbReference type="AlphaFoldDB" id="A0A5E6U3M7"/>
<proteinExistence type="predicted"/>
<evidence type="ECO:0000313" key="2">
    <source>
        <dbReference type="Proteomes" id="UP000326953"/>
    </source>
</evidence>
<accession>A0A5E6U3M7</accession>
<evidence type="ECO:0000313" key="1">
    <source>
        <dbReference type="EMBL" id="VVN00375.1"/>
    </source>
</evidence>
<dbReference type="EMBL" id="CABVHK010000010">
    <property type="protein sequence ID" value="VVN00375.1"/>
    <property type="molecule type" value="Genomic_DNA"/>
</dbReference>
<dbReference type="OrthoDB" id="6942009at2"/>
<reference evidence="1 2" key="1">
    <citation type="submission" date="2019-09" db="EMBL/GenBank/DDBJ databases">
        <authorList>
            <person name="Chandra G."/>
            <person name="Truman W A."/>
        </authorList>
    </citation>
    <scope>NUCLEOTIDE SEQUENCE [LARGE SCALE GENOMIC DNA]</scope>
    <source>
        <strain evidence="1">PS662</strain>
    </source>
</reference>
<dbReference type="RefSeq" id="WP_150711743.1">
    <property type="nucleotide sequence ID" value="NZ_CABVHK010000010.1"/>
</dbReference>
<sequence length="289" mass="33447">MGRKKKTSLQILKASALAYQLAVLAGVKPTGHHLARWYERRMALPYGSESESTWRRFLEGTMPQKHRITILVKLEPELLDLFNHPLWVALNEESNLLDIFAILKTQVYPSKSYKISSLEDATSAMPALDRISLFILMILSSAKHEYIISPATAWLADSYAQLKLEPGWVDLSGPLMYLILVRFESVPLFSNSRFFSCNTDSNHKFWSDIYDDYRKNQPISNSTAWATWCSSISRLDWLERKRYLEYVNGVNSCSPEENNKRRTVYKKVRDQRYKLVRKTPKISIQLLSG</sequence>
<dbReference type="Proteomes" id="UP000326953">
    <property type="component" value="Unassembled WGS sequence"/>
</dbReference>
<organism evidence="1 2">
    <name type="scientific">Pseudomonas fluorescens</name>
    <dbReference type="NCBI Taxonomy" id="294"/>
    <lineage>
        <taxon>Bacteria</taxon>
        <taxon>Pseudomonadati</taxon>
        <taxon>Pseudomonadota</taxon>
        <taxon>Gammaproteobacteria</taxon>
        <taxon>Pseudomonadales</taxon>
        <taxon>Pseudomonadaceae</taxon>
        <taxon>Pseudomonas</taxon>
    </lineage>
</organism>
<protein>
    <submittedName>
        <fullName evidence="1">Uncharacterized protein</fullName>
    </submittedName>
</protein>